<keyword evidence="4" id="KW-0238">DNA-binding</keyword>
<dbReference type="GO" id="GO:0043138">
    <property type="term" value="F:3'-5' DNA helicase activity"/>
    <property type="evidence" value="ECO:0007669"/>
    <property type="project" value="UniProtKB-EC"/>
</dbReference>
<evidence type="ECO:0000256" key="1">
    <source>
        <dbReference type="ARBA" id="ARBA00005446"/>
    </source>
</evidence>
<comment type="caution">
    <text evidence="9">The sequence shown here is derived from an EMBL/GenBank/DDBJ whole genome shotgun (WGS) entry which is preliminary data.</text>
</comment>
<evidence type="ECO:0000256" key="7">
    <source>
        <dbReference type="ARBA" id="ARBA00034808"/>
    </source>
</evidence>
<dbReference type="Gene3D" id="3.40.50.300">
    <property type="entry name" value="P-loop containing nucleotide triphosphate hydrolases"/>
    <property type="match status" value="2"/>
</dbReference>
<dbReference type="GO" id="GO:0005694">
    <property type="term" value="C:chromosome"/>
    <property type="evidence" value="ECO:0007669"/>
    <property type="project" value="TreeGrafter"/>
</dbReference>
<dbReference type="PANTHER" id="PTHR13710">
    <property type="entry name" value="DNA HELICASE RECQ FAMILY MEMBER"/>
    <property type="match status" value="1"/>
</dbReference>
<comment type="catalytic activity">
    <reaction evidence="6">
        <text>Couples ATP hydrolysis with the unwinding of duplex DNA by translocating in the 3'-5' direction.</text>
        <dbReference type="EC" id="5.6.2.4"/>
    </reaction>
</comment>
<dbReference type="GO" id="GO:0003677">
    <property type="term" value="F:DNA binding"/>
    <property type="evidence" value="ECO:0007669"/>
    <property type="project" value="UniProtKB-KW"/>
</dbReference>
<dbReference type="GO" id="GO:0005737">
    <property type="term" value="C:cytoplasm"/>
    <property type="evidence" value="ECO:0007669"/>
    <property type="project" value="TreeGrafter"/>
</dbReference>
<evidence type="ECO:0000256" key="6">
    <source>
        <dbReference type="ARBA" id="ARBA00034617"/>
    </source>
</evidence>
<dbReference type="Proteomes" id="UP000325313">
    <property type="component" value="Unassembled WGS sequence"/>
</dbReference>
<accession>A0A5B0RD78</accession>
<feature type="domain" description="Helicase ATP-binding" evidence="8">
    <location>
        <begin position="47"/>
        <end position="202"/>
    </location>
</feature>
<dbReference type="PANTHER" id="PTHR13710:SF105">
    <property type="entry name" value="ATP-DEPENDENT DNA HELICASE Q1"/>
    <property type="match status" value="1"/>
</dbReference>
<evidence type="ECO:0000256" key="4">
    <source>
        <dbReference type="ARBA" id="ARBA00023125"/>
    </source>
</evidence>
<dbReference type="AlphaFoldDB" id="A0A5B0RD78"/>
<name>A0A5B0RD78_PUCGR</name>
<evidence type="ECO:0000256" key="2">
    <source>
        <dbReference type="ARBA" id="ARBA00022741"/>
    </source>
</evidence>
<dbReference type="GO" id="GO:0005524">
    <property type="term" value="F:ATP binding"/>
    <property type="evidence" value="ECO:0007669"/>
    <property type="project" value="UniProtKB-KW"/>
</dbReference>
<keyword evidence="5" id="KW-0413">Isomerase</keyword>
<dbReference type="Pfam" id="PF00271">
    <property type="entry name" value="Helicase_C"/>
    <property type="match status" value="1"/>
</dbReference>
<evidence type="ECO:0000313" key="9">
    <source>
        <dbReference type="EMBL" id="KAA1122895.1"/>
    </source>
</evidence>
<keyword evidence="2" id="KW-0547">Nucleotide-binding</keyword>
<dbReference type="Pfam" id="PF00270">
    <property type="entry name" value="DEAD"/>
    <property type="match status" value="1"/>
</dbReference>
<evidence type="ECO:0000313" key="10">
    <source>
        <dbReference type="Proteomes" id="UP000325313"/>
    </source>
</evidence>
<organism evidence="9 10">
    <name type="scientific">Puccinia graminis f. sp. tritici</name>
    <dbReference type="NCBI Taxonomy" id="56615"/>
    <lineage>
        <taxon>Eukaryota</taxon>
        <taxon>Fungi</taxon>
        <taxon>Dikarya</taxon>
        <taxon>Basidiomycota</taxon>
        <taxon>Pucciniomycotina</taxon>
        <taxon>Pucciniomycetes</taxon>
        <taxon>Pucciniales</taxon>
        <taxon>Pucciniaceae</taxon>
        <taxon>Puccinia</taxon>
    </lineage>
</organism>
<dbReference type="EC" id="5.6.2.4" evidence="7"/>
<keyword evidence="9" id="KW-0347">Helicase</keyword>
<dbReference type="EMBL" id="VDEP01000214">
    <property type="protein sequence ID" value="KAA1122895.1"/>
    <property type="molecule type" value="Genomic_DNA"/>
</dbReference>
<sequence>MLPINIPKKICEYDNDQLNDYIKNESFDKYKQESKPLQVKTVANLVRVVVLNPLDALGDNQVEEKIAAGYTAINLTQLNFDRQTANEVKNGVYNFVYLSPEIFLNNKAFEEMYLTPSFQQKLVLVVVDEAHMIYLWGLVESGKRHLKTLVRHQDQCAFRPSYGNIGAALLNKNNAPILLMSATCRPKAIEAIRKNLKLVDTNLDIIKGELSRPEIRILRITMDNSLSLCLDLLRMYPSQQQTPNSQLVPTLIYSGTQHATLKVLEVLDAARETPGQHLIAGSDFARRYHACTGELDKQDCISDFAEGKVPLISCTLALGMGQNWRSVRQVVHIGRGDPSLICQMIGRAGRDREPALAVLFVEKTRKNGKNSVSDFTGPIDSDEDRMDALAVTPVCLRVAFKVDNS</sequence>
<gene>
    <name evidence="9" type="primary">SGS1_52</name>
    <name evidence="9" type="ORF">PGTUg99_011129</name>
</gene>
<dbReference type="InterPro" id="IPR001650">
    <property type="entry name" value="Helicase_C-like"/>
</dbReference>
<dbReference type="SUPFAM" id="SSF52540">
    <property type="entry name" value="P-loop containing nucleoside triphosphate hydrolases"/>
    <property type="match status" value="1"/>
</dbReference>
<evidence type="ECO:0000256" key="3">
    <source>
        <dbReference type="ARBA" id="ARBA00022840"/>
    </source>
</evidence>
<reference evidence="9 10" key="1">
    <citation type="submission" date="2019-05" db="EMBL/GenBank/DDBJ databases">
        <title>Emergence of the Ug99 lineage of the wheat stem rust pathogen through somatic hybridization.</title>
        <authorList>
            <person name="Li F."/>
            <person name="Upadhyaya N.M."/>
            <person name="Sperschneider J."/>
            <person name="Matny O."/>
            <person name="Nguyen-Phuc H."/>
            <person name="Mago R."/>
            <person name="Raley C."/>
            <person name="Miller M.E."/>
            <person name="Silverstein K.A.T."/>
            <person name="Henningsen E."/>
            <person name="Hirsch C.D."/>
            <person name="Visser B."/>
            <person name="Pretorius Z.A."/>
            <person name="Steffenson B.J."/>
            <person name="Schwessinger B."/>
            <person name="Dodds P.N."/>
            <person name="Figueroa M."/>
        </authorList>
    </citation>
    <scope>NUCLEOTIDE SEQUENCE [LARGE SCALE GENOMIC DNA]</scope>
    <source>
        <strain evidence="9 10">Ug99</strain>
    </source>
</reference>
<dbReference type="GO" id="GO:0000724">
    <property type="term" value="P:double-strand break repair via homologous recombination"/>
    <property type="evidence" value="ECO:0007669"/>
    <property type="project" value="TreeGrafter"/>
</dbReference>
<keyword evidence="3" id="KW-0067">ATP-binding</keyword>
<dbReference type="InterPro" id="IPR014001">
    <property type="entry name" value="Helicase_ATP-bd"/>
</dbReference>
<evidence type="ECO:0000259" key="8">
    <source>
        <dbReference type="PROSITE" id="PS51192"/>
    </source>
</evidence>
<proteinExistence type="inferred from homology"/>
<keyword evidence="9" id="KW-0378">Hydrolase</keyword>
<dbReference type="PROSITE" id="PS51192">
    <property type="entry name" value="HELICASE_ATP_BIND_1"/>
    <property type="match status" value="1"/>
</dbReference>
<comment type="similarity">
    <text evidence="1">Belongs to the helicase family. RecQ subfamily.</text>
</comment>
<dbReference type="InterPro" id="IPR027417">
    <property type="entry name" value="P-loop_NTPase"/>
</dbReference>
<protein>
    <recommendedName>
        <fullName evidence="7">DNA 3'-5' helicase</fullName>
        <ecNumber evidence="7">5.6.2.4</ecNumber>
    </recommendedName>
</protein>
<evidence type="ECO:0000256" key="5">
    <source>
        <dbReference type="ARBA" id="ARBA00023235"/>
    </source>
</evidence>
<dbReference type="InterPro" id="IPR011545">
    <property type="entry name" value="DEAD/DEAH_box_helicase_dom"/>
</dbReference>
<dbReference type="GO" id="GO:0009378">
    <property type="term" value="F:four-way junction helicase activity"/>
    <property type="evidence" value="ECO:0007669"/>
    <property type="project" value="TreeGrafter"/>
</dbReference>